<evidence type="ECO:0000256" key="4">
    <source>
        <dbReference type="ARBA" id="ARBA00022475"/>
    </source>
</evidence>
<evidence type="ECO:0000256" key="6">
    <source>
        <dbReference type="ARBA" id="ARBA00022692"/>
    </source>
</evidence>
<keyword evidence="6 9" id="KW-0812">Transmembrane</keyword>
<keyword evidence="5" id="KW-0997">Cell inner membrane</keyword>
<sequence>MSLFKRSIVAEILSHAGVVFSTLIIVWLSVLLVRLLGQAAAGTIGADVVIAISTFSSITALPIILIVSVFIAILTTVSRNYREQEMFVWFSSGVSLLNWINPVLRVVIPTSVLIAVLTIISSPWAYQQVAEYRQRYAQRSDLSKVATGQFIETVGGNRVFFIEPSTNPDHEMGRIFVRELGKEGGISVINAAHANFSSNEKGERFINLGAGSRYDLVPNSPELRVSSFDDITLRVENSNAVSEDEIREKALNEMKARPLIALLADNNSRSDSQLMWRFSLPIAVLNLALLAIPLGSVNPRMGRSGNVIIAGLVGLLYMNLLNMMRGWISAGKVDFWMGILSVNGLVFLAVVFAFWLKMRVKAPRHA</sequence>
<dbReference type="PANTHER" id="PTHR33529:SF7">
    <property type="entry name" value="LIPOPOLYSACCHARIDE EXPORT SYSTEM PERMEASE PROTEIN LPTF"/>
    <property type="match status" value="1"/>
</dbReference>
<dbReference type="InterPro" id="IPR030922">
    <property type="entry name" value="LptF"/>
</dbReference>
<keyword evidence="11" id="KW-1185">Reference proteome</keyword>
<evidence type="ECO:0000313" key="11">
    <source>
        <dbReference type="Proteomes" id="UP000477651"/>
    </source>
</evidence>
<evidence type="ECO:0000256" key="8">
    <source>
        <dbReference type="ARBA" id="ARBA00023136"/>
    </source>
</evidence>
<feature type="transmembrane region" description="Helical" evidence="9">
    <location>
        <begin position="274"/>
        <end position="292"/>
    </location>
</feature>
<reference evidence="10 11" key="1">
    <citation type="submission" date="2020-02" db="EMBL/GenBank/DDBJ databases">
        <title>Pelistega sp. NLN82 were isolated from wild rodents of the Hainan Island.</title>
        <authorList>
            <person name="Niu N."/>
            <person name="Zhou J."/>
        </authorList>
    </citation>
    <scope>NUCLEOTIDE SEQUENCE [LARGE SCALE GENOMIC DNA]</scope>
    <source>
        <strain evidence="10 11">NLN82</strain>
    </source>
</reference>
<evidence type="ECO:0000256" key="1">
    <source>
        <dbReference type="ARBA" id="ARBA00004429"/>
    </source>
</evidence>
<name>A0A6L9Y5Z8_9BURK</name>
<dbReference type="PANTHER" id="PTHR33529">
    <property type="entry name" value="SLR0882 PROTEIN-RELATED"/>
    <property type="match status" value="1"/>
</dbReference>
<feature type="transmembrane region" description="Helical" evidence="9">
    <location>
        <begin position="335"/>
        <end position="356"/>
    </location>
</feature>
<proteinExistence type="predicted"/>
<dbReference type="AlphaFoldDB" id="A0A6L9Y5Z8"/>
<dbReference type="Pfam" id="PF03739">
    <property type="entry name" value="LptF_LptG"/>
    <property type="match status" value="1"/>
</dbReference>
<protein>
    <recommendedName>
        <fullName evidence="2">Lipopolysaccharide export system permease protein LptF</fullName>
    </recommendedName>
</protein>
<dbReference type="EMBL" id="JAAGYR010000007">
    <property type="protein sequence ID" value="NEN75686.1"/>
    <property type="molecule type" value="Genomic_DNA"/>
</dbReference>
<accession>A0A6L9Y5Z8</accession>
<dbReference type="GO" id="GO:0043190">
    <property type="term" value="C:ATP-binding cassette (ABC) transporter complex"/>
    <property type="evidence" value="ECO:0007669"/>
    <property type="project" value="InterPro"/>
</dbReference>
<evidence type="ECO:0000256" key="3">
    <source>
        <dbReference type="ARBA" id="ARBA00022448"/>
    </source>
</evidence>
<evidence type="ECO:0000256" key="7">
    <source>
        <dbReference type="ARBA" id="ARBA00022989"/>
    </source>
</evidence>
<evidence type="ECO:0000256" key="2">
    <source>
        <dbReference type="ARBA" id="ARBA00014213"/>
    </source>
</evidence>
<evidence type="ECO:0000256" key="5">
    <source>
        <dbReference type="ARBA" id="ARBA00022519"/>
    </source>
</evidence>
<feature type="transmembrane region" description="Helical" evidence="9">
    <location>
        <begin position="12"/>
        <end position="36"/>
    </location>
</feature>
<organism evidence="10 11">
    <name type="scientific">Pelistega ratti</name>
    <dbReference type="NCBI Taxonomy" id="2652177"/>
    <lineage>
        <taxon>Bacteria</taxon>
        <taxon>Pseudomonadati</taxon>
        <taxon>Pseudomonadota</taxon>
        <taxon>Betaproteobacteria</taxon>
        <taxon>Burkholderiales</taxon>
        <taxon>Alcaligenaceae</taxon>
        <taxon>Pelistega</taxon>
    </lineage>
</organism>
<keyword evidence="4" id="KW-1003">Cell membrane</keyword>
<dbReference type="InterPro" id="IPR005495">
    <property type="entry name" value="LptG/LptF_permease"/>
</dbReference>
<gene>
    <name evidence="10" type="primary">lptF</name>
    <name evidence="10" type="ORF">F9B74_05005</name>
</gene>
<evidence type="ECO:0000313" key="10">
    <source>
        <dbReference type="EMBL" id="NEN75686.1"/>
    </source>
</evidence>
<evidence type="ECO:0000256" key="9">
    <source>
        <dbReference type="SAM" id="Phobius"/>
    </source>
</evidence>
<feature type="transmembrane region" description="Helical" evidence="9">
    <location>
        <begin position="304"/>
        <end position="323"/>
    </location>
</feature>
<feature type="transmembrane region" description="Helical" evidence="9">
    <location>
        <begin position="107"/>
        <end position="126"/>
    </location>
</feature>
<dbReference type="RefSeq" id="WP_163764294.1">
    <property type="nucleotide sequence ID" value="NZ_JAAGYR010000007.1"/>
</dbReference>
<keyword evidence="7 9" id="KW-1133">Transmembrane helix</keyword>
<comment type="caution">
    <text evidence="10">The sequence shown here is derived from an EMBL/GenBank/DDBJ whole genome shotgun (WGS) entry which is preliminary data.</text>
</comment>
<dbReference type="GO" id="GO:0055085">
    <property type="term" value="P:transmembrane transport"/>
    <property type="evidence" value="ECO:0007669"/>
    <property type="project" value="InterPro"/>
</dbReference>
<dbReference type="Proteomes" id="UP000477651">
    <property type="component" value="Unassembled WGS sequence"/>
</dbReference>
<keyword evidence="3" id="KW-0813">Transport</keyword>
<feature type="transmembrane region" description="Helical" evidence="9">
    <location>
        <begin position="48"/>
        <end position="74"/>
    </location>
</feature>
<dbReference type="NCBIfam" id="TIGR04407">
    <property type="entry name" value="LptF_YjgP"/>
    <property type="match status" value="1"/>
</dbReference>
<comment type="subcellular location">
    <subcellularLocation>
        <location evidence="1">Cell inner membrane</location>
        <topology evidence="1">Multi-pass membrane protein</topology>
    </subcellularLocation>
</comment>
<dbReference type="GO" id="GO:0015920">
    <property type="term" value="P:lipopolysaccharide transport"/>
    <property type="evidence" value="ECO:0007669"/>
    <property type="project" value="TreeGrafter"/>
</dbReference>
<keyword evidence="8 9" id="KW-0472">Membrane</keyword>